<evidence type="ECO:0000313" key="1">
    <source>
        <dbReference type="EMBL" id="PKQ45962.1"/>
    </source>
</evidence>
<name>A0A2N3HM28_9FLAO</name>
<dbReference type="EMBL" id="PJEO01000016">
    <property type="protein sequence ID" value="PKQ45962.1"/>
    <property type="molecule type" value="Genomic_DNA"/>
</dbReference>
<reference evidence="1 2" key="1">
    <citation type="submission" date="2017-12" db="EMBL/GenBank/DDBJ databases">
        <title>Confluentibacter flavum sp. nov., isolated from the saline lake.</title>
        <authorList>
            <person name="Yu L."/>
        </authorList>
    </citation>
    <scope>NUCLEOTIDE SEQUENCE [LARGE SCALE GENOMIC DNA]</scope>
    <source>
        <strain evidence="1 2">3B</strain>
    </source>
</reference>
<sequence length="551" mass="65813">MKEVFNLYLNNCYQAMIHENELIFEFSEYHYTFTFDIKDDFEEEIDEDFYSYNTLDDTSKIERLLDEISEFTSFEIKGYEYLGWREDLTEGKSITNEMYSLIKQINLYGKNAIQNHYTDIKYGDAMCPDAGNYMFSIEISEKFWWDVEFAKHIVKIKIDSIVVPEFYTIFFRKNQPIKDDKSLPILSTNTKVRRLGYFKILSLFLDENKQIPTSNINKRFETFCLKYKDVLDNSEFNKGLIKETKNGISAKPYLEMAIDIELLNKINNILYVGKSLKVYQALKNDYSKSSNIFELTTFDKMYFLECILRYDYFYFSNLLELIYIEGKATYSKIVSEFQSKLIKSLEEYKKQNQYSFQGYKSPTYNSDRKVVSKLDIILNRIRKWEKAEVYLEHLIMPRLNWMLDFGIISFDNSKNEYNIEKIGDNLFKHLCIWNDINTEKIISPSKFLDNFMIHLFDDCFNNNIVSNPDDIKSILDRIYKHIENSFEIFKTLAPNRVTASQAANYTKYKLYMDDKIKVGYSFILNKLSEKEQDKFIFKYQEQYQDGYIQIK</sequence>
<keyword evidence="2" id="KW-1185">Reference proteome</keyword>
<dbReference type="Proteomes" id="UP000233435">
    <property type="component" value="Unassembled WGS sequence"/>
</dbReference>
<dbReference type="AlphaFoldDB" id="A0A2N3HM28"/>
<organism evidence="1 2">
    <name type="scientific">Confluentibacter flavum</name>
    <dbReference type="NCBI Taxonomy" id="1909700"/>
    <lineage>
        <taxon>Bacteria</taxon>
        <taxon>Pseudomonadati</taxon>
        <taxon>Bacteroidota</taxon>
        <taxon>Flavobacteriia</taxon>
        <taxon>Flavobacteriales</taxon>
        <taxon>Flavobacteriaceae</taxon>
        <taxon>Confluentibacter</taxon>
    </lineage>
</organism>
<accession>A0A2N3HM28</accession>
<comment type="caution">
    <text evidence="1">The sequence shown here is derived from an EMBL/GenBank/DDBJ whole genome shotgun (WGS) entry which is preliminary data.</text>
</comment>
<evidence type="ECO:0000313" key="2">
    <source>
        <dbReference type="Proteomes" id="UP000233435"/>
    </source>
</evidence>
<proteinExistence type="predicted"/>
<protein>
    <submittedName>
        <fullName evidence="1">Uncharacterized protein</fullName>
    </submittedName>
</protein>
<gene>
    <name evidence="1" type="ORF">CSW08_05955</name>
</gene>